<keyword evidence="3" id="KW-1185">Reference proteome</keyword>
<evidence type="ECO:0000256" key="1">
    <source>
        <dbReference type="SAM" id="Phobius"/>
    </source>
</evidence>
<feature type="transmembrane region" description="Helical" evidence="1">
    <location>
        <begin position="44"/>
        <end position="64"/>
    </location>
</feature>
<dbReference type="Proteomes" id="UP000738376">
    <property type="component" value="Unassembled WGS sequence"/>
</dbReference>
<dbReference type="EMBL" id="JAAVJL010000002">
    <property type="protein sequence ID" value="NMF59976.1"/>
    <property type="molecule type" value="Genomic_DNA"/>
</dbReference>
<sequence>MKTNKIINAINTSWWIDNAIIAVLYFVFSALVLKLPQSPLGSPFWPSAGIAVCKRAIVLVWHIFGSSFK</sequence>
<accession>A0ABX1LWX8</accession>
<name>A0ABX1LWX8_9CYAN</name>
<comment type="caution">
    <text evidence="2">The sequence shown here is derived from an EMBL/GenBank/DDBJ whole genome shotgun (WGS) entry which is preliminary data.</text>
</comment>
<gene>
    <name evidence="2" type="ORF">HC246_18605</name>
</gene>
<keyword evidence="1" id="KW-0812">Transmembrane</keyword>
<evidence type="ECO:0000313" key="3">
    <source>
        <dbReference type="Proteomes" id="UP000738376"/>
    </source>
</evidence>
<reference evidence="2 3" key="1">
    <citation type="submission" date="2020-03" db="EMBL/GenBank/DDBJ databases">
        <title>Draft Genome Sequence of 2-Methylisoborneol Producing Pseudanabaena yagii Strain GIHE-NHR1 Isolated from North Han River in South Korea.</title>
        <authorList>
            <person name="Jeong J."/>
        </authorList>
    </citation>
    <scope>NUCLEOTIDE SEQUENCE [LARGE SCALE GENOMIC DNA]</scope>
    <source>
        <strain evidence="2 3">GIHE-NHR1</strain>
    </source>
</reference>
<keyword evidence="1" id="KW-0472">Membrane</keyword>
<protein>
    <submittedName>
        <fullName evidence="2">Uncharacterized protein</fullName>
    </submittedName>
</protein>
<dbReference type="RefSeq" id="WP_169364943.1">
    <property type="nucleotide sequence ID" value="NZ_JAAVJL010000002.1"/>
</dbReference>
<proteinExistence type="predicted"/>
<evidence type="ECO:0000313" key="2">
    <source>
        <dbReference type="EMBL" id="NMF59976.1"/>
    </source>
</evidence>
<organism evidence="2 3">
    <name type="scientific">Pseudanabaena yagii GIHE-NHR1</name>
    <dbReference type="NCBI Taxonomy" id="2722753"/>
    <lineage>
        <taxon>Bacteria</taxon>
        <taxon>Bacillati</taxon>
        <taxon>Cyanobacteriota</taxon>
        <taxon>Cyanophyceae</taxon>
        <taxon>Pseudanabaenales</taxon>
        <taxon>Pseudanabaenaceae</taxon>
        <taxon>Pseudanabaena</taxon>
        <taxon>Pseudanabaena yagii</taxon>
    </lineage>
</organism>
<feature type="transmembrane region" description="Helical" evidence="1">
    <location>
        <begin position="12"/>
        <end position="32"/>
    </location>
</feature>
<keyword evidence="1" id="KW-1133">Transmembrane helix</keyword>